<keyword evidence="3" id="KW-0274">FAD</keyword>
<dbReference type="OrthoDB" id="9791689at2"/>
<comment type="caution">
    <text evidence="5">The sequence shown here is derived from an EMBL/GenBank/DDBJ whole genome shotgun (WGS) entry which is preliminary data.</text>
</comment>
<evidence type="ECO:0000256" key="1">
    <source>
        <dbReference type="ARBA" id="ARBA00001974"/>
    </source>
</evidence>
<dbReference type="PRINTS" id="PR00420">
    <property type="entry name" value="RNGMNOXGNASE"/>
</dbReference>
<dbReference type="SUPFAM" id="SSF51905">
    <property type="entry name" value="FAD/NAD(P)-binding domain"/>
    <property type="match status" value="1"/>
</dbReference>
<evidence type="ECO:0000256" key="3">
    <source>
        <dbReference type="ARBA" id="ARBA00022827"/>
    </source>
</evidence>
<keyword evidence="2" id="KW-0285">Flavoprotein</keyword>
<reference evidence="5 6" key="1">
    <citation type="submission" date="2017-11" db="EMBL/GenBank/DDBJ databases">
        <title>Draft genome sequence of Rhizobiales bacterium SY3-13.</title>
        <authorList>
            <person name="Sun C."/>
        </authorList>
    </citation>
    <scope>NUCLEOTIDE SEQUENCE [LARGE SCALE GENOMIC DNA]</scope>
    <source>
        <strain evidence="5 6">SY3-13</strain>
    </source>
</reference>
<evidence type="ECO:0000313" key="6">
    <source>
        <dbReference type="Proteomes" id="UP000229498"/>
    </source>
</evidence>
<gene>
    <name evidence="5" type="ORF">CVT23_06865</name>
</gene>
<keyword evidence="6" id="KW-1185">Reference proteome</keyword>
<dbReference type="NCBIfam" id="NF006002">
    <property type="entry name" value="PRK08132.1"/>
    <property type="match status" value="1"/>
</dbReference>
<organism evidence="5 6">
    <name type="scientific">Minwuia thermotolerans</name>
    <dbReference type="NCBI Taxonomy" id="2056226"/>
    <lineage>
        <taxon>Bacteria</taxon>
        <taxon>Pseudomonadati</taxon>
        <taxon>Pseudomonadota</taxon>
        <taxon>Alphaproteobacteria</taxon>
        <taxon>Minwuiales</taxon>
        <taxon>Minwuiaceae</taxon>
        <taxon>Minwuia</taxon>
    </lineage>
</organism>
<dbReference type="RefSeq" id="WP_109795083.1">
    <property type="nucleotide sequence ID" value="NZ_PHIG01000028.1"/>
</dbReference>
<dbReference type="InterPro" id="IPR050641">
    <property type="entry name" value="RIFMO-like"/>
</dbReference>
<dbReference type="PANTHER" id="PTHR43004:SF19">
    <property type="entry name" value="BINDING MONOOXYGENASE, PUTATIVE (JCVI)-RELATED"/>
    <property type="match status" value="1"/>
</dbReference>
<dbReference type="Pfam" id="PF01494">
    <property type="entry name" value="FAD_binding_3"/>
    <property type="match status" value="1"/>
</dbReference>
<evidence type="ECO:0000259" key="4">
    <source>
        <dbReference type="Pfam" id="PF01494"/>
    </source>
</evidence>
<protein>
    <submittedName>
        <fullName evidence="5">FAD-dependent oxidoreductase</fullName>
    </submittedName>
</protein>
<dbReference type="AlphaFoldDB" id="A0A2M9G3S4"/>
<accession>A0A2M9G3S4</accession>
<evidence type="ECO:0000313" key="5">
    <source>
        <dbReference type="EMBL" id="PJK30372.1"/>
    </source>
</evidence>
<dbReference type="Gene3D" id="3.40.30.120">
    <property type="match status" value="1"/>
</dbReference>
<dbReference type="InterPro" id="IPR036188">
    <property type="entry name" value="FAD/NAD-bd_sf"/>
</dbReference>
<dbReference type="GO" id="GO:0071949">
    <property type="term" value="F:FAD binding"/>
    <property type="evidence" value="ECO:0007669"/>
    <property type="project" value="InterPro"/>
</dbReference>
<feature type="domain" description="FAD-binding" evidence="4">
    <location>
        <begin position="25"/>
        <end position="361"/>
    </location>
</feature>
<dbReference type="EMBL" id="PHIG01000028">
    <property type="protein sequence ID" value="PJK30372.1"/>
    <property type="molecule type" value="Genomic_DNA"/>
</dbReference>
<dbReference type="Gene3D" id="3.30.70.2450">
    <property type="match status" value="1"/>
</dbReference>
<dbReference type="GO" id="GO:0016709">
    <property type="term" value="F:oxidoreductase activity, acting on paired donors, with incorporation or reduction of molecular oxygen, NAD(P)H as one donor, and incorporation of one atom of oxygen"/>
    <property type="evidence" value="ECO:0007669"/>
    <property type="project" value="UniProtKB-ARBA"/>
</dbReference>
<proteinExistence type="predicted"/>
<sequence>MRTYTNPVFDYARPAELDGDVPRRPVAIAGGGLVGLTMALDLARRGVPAILFDEDDTVSYGSRSVCQARRTLEIWDRLGVAQPMMEKGVTWNEGHVFYGEERIYTFNLQDHPAARFPAFINLQQYYCEEFMVRRAAAEPLIDLRWRHRVTALEQDGGGVRLTVETPDGTFVQPCDWLIAADGVRSTVRQLMGLDFEGQVFADHFLIADIVMERDWPAIRRFYFDPPWGPEDSALMHKQADNVWRLDFQLGPDIDRDEELKDENVIPRVRRMIGPDTPFEIEWTSIYTFQCRSLERYRHGRVLFVGDAAHQVSPFGARGGNGGVQDADNLGWKLALVIGGAAGPALLDSYDAERRAAAAENILNSTRATDFITPKSPASKVYRDAVLQLAGAFPFARTLVNSGRLSLPKRLLDSPLNGPAELDGAIRPGDPVPALPVRCAARPEATHLIDLLGGGFVLLAFGEAPALDGMPAPVEVLRAPGDVADADGALAAAFGAQNGGHVLVRPDQHVLASWRRATAADVRAVLEPVLDPEAKAA</sequence>
<comment type="cofactor">
    <cofactor evidence="1">
        <name>FAD</name>
        <dbReference type="ChEBI" id="CHEBI:57692"/>
    </cofactor>
</comment>
<dbReference type="PANTHER" id="PTHR43004">
    <property type="entry name" value="TRK SYSTEM POTASSIUM UPTAKE PROTEIN"/>
    <property type="match status" value="1"/>
</dbReference>
<dbReference type="Proteomes" id="UP000229498">
    <property type="component" value="Unassembled WGS sequence"/>
</dbReference>
<dbReference type="InterPro" id="IPR002938">
    <property type="entry name" value="FAD-bd"/>
</dbReference>
<name>A0A2M9G3S4_9PROT</name>
<dbReference type="Gene3D" id="3.50.50.60">
    <property type="entry name" value="FAD/NAD(P)-binding domain"/>
    <property type="match status" value="1"/>
</dbReference>
<evidence type="ECO:0000256" key="2">
    <source>
        <dbReference type="ARBA" id="ARBA00022630"/>
    </source>
</evidence>